<dbReference type="GO" id="GO:0003735">
    <property type="term" value="F:structural constituent of ribosome"/>
    <property type="evidence" value="ECO:0007669"/>
    <property type="project" value="InterPro"/>
</dbReference>
<dbReference type="PANTHER" id="PTHR13479">
    <property type="entry name" value="30S RIBOSOMAL PROTEIN S18"/>
    <property type="match status" value="1"/>
</dbReference>
<dbReference type="GO" id="GO:0032543">
    <property type="term" value="P:mitochondrial translation"/>
    <property type="evidence" value="ECO:0007669"/>
    <property type="project" value="TreeGrafter"/>
</dbReference>
<keyword evidence="2" id="KW-0689">Ribosomal protein</keyword>
<comment type="similarity">
    <text evidence="1">Belongs to the bacterial ribosomal protein bS18 family.</text>
</comment>
<proteinExistence type="inferred from homology"/>
<dbReference type="GO" id="GO:0005763">
    <property type="term" value="C:mitochondrial small ribosomal subunit"/>
    <property type="evidence" value="ECO:0007669"/>
    <property type="project" value="TreeGrafter"/>
</dbReference>
<dbReference type="Pfam" id="PF01084">
    <property type="entry name" value="Ribosomal_S18"/>
    <property type="match status" value="1"/>
</dbReference>
<evidence type="ECO:0000256" key="3">
    <source>
        <dbReference type="ARBA" id="ARBA00023274"/>
    </source>
</evidence>
<comment type="caution">
    <text evidence="5">The sequence shown here is derived from an EMBL/GenBank/DDBJ whole genome shotgun (WGS) entry which is preliminary data.</text>
</comment>
<dbReference type="Gene3D" id="4.10.640.10">
    <property type="entry name" value="Ribosomal protein S18"/>
    <property type="match status" value="1"/>
</dbReference>
<gene>
    <name evidence="5" type="ORF">TCAL_03843</name>
</gene>
<evidence type="ECO:0000313" key="6">
    <source>
        <dbReference type="Proteomes" id="UP000318571"/>
    </source>
</evidence>
<evidence type="ECO:0000256" key="4">
    <source>
        <dbReference type="SAM" id="MobiDB-lite"/>
    </source>
</evidence>
<dbReference type="STRING" id="6832.A0A553PFB9"/>
<sequence>MLRILSPKFMGGWSGSLRAAQATPTSTPLTLIPSCTAIQRRAFNFKEKSSSGQRKIRQVRPVDQTKQHRLQAPAAWKPVPPVPTSPMGQTLKPAVDLFEAHEAEMEARVRAASVQDGPSLSLQDQDPYVDEPIRCILCPKRYTLDIYPSYKNPKLLAQFVSPHTGRTYEAHITGLCADMQDKVEREVKKAQKLRLLATEMKEVHYLKDPSLFNPVRPLKKNPY</sequence>
<dbReference type="SUPFAM" id="SSF46911">
    <property type="entry name" value="Ribosomal protein S18"/>
    <property type="match status" value="1"/>
</dbReference>
<dbReference type="Proteomes" id="UP000318571">
    <property type="component" value="Chromosome 5"/>
</dbReference>
<reference evidence="5 6" key="1">
    <citation type="journal article" date="2018" name="Nat. Ecol. Evol.">
        <title>Genomic signatures of mitonuclear coevolution across populations of Tigriopus californicus.</title>
        <authorList>
            <person name="Barreto F.S."/>
            <person name="Watson E.T."/>
            <person name="Lima T.G."/>
            <person name="Willett C.S."/>
            <person name="Edmands S."/>
            <person name="Li W."/>
            <person name="Burton R.S."/>
        </authorList>
    </citation>
    <scope>NUCLEOTIDE SEQUENCE [LARGE SCALE GENOMIC DNA]</scope>
    <source>
        <strain evidence="5 6">San Diego</strain>
    </source>
</reference>
<dbReference type="InterPro" id="IPR036870">
    <property type="entry name" value="Ribosomal_bS18_sf"/>
</dbReference>
<dbReference type="AlphaFoldDB" id="A0A553PFB9"/>
<evidence type="ECO:0000313" key="5">
    <source>
        <dbReference type="EMBL" id="TRY76382.1"/>
    </source>
</evidence>
<dbReference type="InterPro" id="IPR001648">
    <property type="entry name" value="Ribosomal_bS18"/>
</dbReference>
<dbReference type="GO" id="GO:0070181">
    <property type="term" value="F:small ribosomal subunit rRNA binding"/>
    <property type="evidence" value="ECO:0007669"/>
    <property type="project" value="TreeGrafter"/>
</dbReference>
<dbReference type="OrthoDB" id="10066799at2759"/>
<keyword evidence="6" id="KW-1185">Reference proteome</keyword>
<evidence type="ECO:0000256" key="1">
    <source>
        <dbReference type="ARBA" id="ARBA00005589"/>
    </source>
</evidence>
<dbReference type="EMBL" id="VCGU01000004">
    <property type="protein sequence ID" value="TRY76382.1"/>
    <property type="molecule type" value="Genomic_DNA"/>
</dbReference>
<evidence type="ECO:0008006" key="7">
    <source>
        <dbReference type="Google" id="ProtNLM"/>
    </source>
</evidence>
<accession>A0A553PFB9</accession>
<dbReference type="PANTHER" id="PTHR13479:SF40">
    <property type="entry name" value="SMALL RIBOSOMAL SUBUNIT PROTEIN BS18M"/>
    <property type="match status" value="1"/>
</dbReference>
<keyword evidence="3" id="KW-0687">Ribonucleoprotein</keyword>
<name>A0A553PFB9_TIGCA</name>
<evidence type="ECO:0000256" key="2">
    <source>
        <dbReference type="ARBA" id="ARBA00022980"/>
    </source>
</evidence>
<feature type="region of interest" description="Disordered" evidence="4">
    <location>
        <begin position="46"/>
        <end position="81"/>
    </location>
</feature>
<organism evidence="5 6">
    <name type="scientific">Tigriopus californicus</name>
    <name type="common">Marine copepod</name>
    <dbReference type="NCBI Taxonomy" id="6832"/>
    <lineage>
        <taxon>Eukaryota</taxon>
        <taxon>Metazoa</taxon>
        <taxon>Ecdysozoa</taxon>
        <taxon>Arthropoda</taxon>
        <taxon>Crustacea</taxon>
        <taxon>Multicrustacea</taxon>
        <taxon>Hexanauplia</taxon>
        <taxon>Copepoda</taxon>
        <taxon>Harpacticoida</taxon>
        <taxon>Harpacticidae</taxon>
        <taxon>Tigriopus</taxon>
    </lineage>
</organism>
<protein>
    <recommendedName>
        <fullName evidence="7">28S ribosomal protein S18b, mitochondrial</fullName>
    </recommendedName>
</protein>